<dbReference type="PANTHER" id="PTHR23359">
    <property type="entry name" value="NUCLEOTIDE KINASE"/>
    <property type="match status" value="1"/>
</dbReference>
<dbReference type="GO" id="GO:0006139">
    <property type="term" value="P:nucleobase-containing compound metabolic process"/>
    <property type="evidence" value="ECO:0007669"/>
    <property type="project" value="InterPro"/>
</dbReference>
<dbReference type="EMBL" id="KI546115">
    <property type="protein sequence ID" value="EST44598.1"/>
    <property type="molecule type" value="Genomic_DNA"/>
</dbReference>
<evidence type="ECO:0000313" key="7">
    <source>
        <dbReference type="EMBL" id="KAH0572606.1"/>
    </source>
</evidence>
<evidence type="ECO:0000313" key="6">
    <source>
        <dbReference type="EMBL" id="EST44598.1"/>
    </source>
</evidence>
<evidence type="ECO:0000313" key="5">
    <source>
        <dbReference type="EMBL" id="AFV80081.1"/>
    </source>
</evidence>
<keyword evidence="3 4" id="KW-0418">Kinase</keyword>
<dbReference type="InterPro" id="IPR000850">
    <property type="entry name" value="Adenylat/UMP-CMP_kin"/>
</dbReference>
<dbReference type="HAMAP" id="MF_00235">
    <property type="entry name" value="Adenylate_kinase_Adk"/>
    <property type="match status" value="1"/>
</dbReference>
<dbReference type="Pfam" id="PF00406">
    <property type="entry name" value="ADK"/>
    <property type="match status" value="1"/>
</dbReference>
<dbReference type="EMBL" id="JX549106">
    <property type="protein sequence ID" value="AFV80081.1"/>
    <property type="molecule type" value="Genomic_DNA"/>
</dbReference>
<keyword evidence="1 4" id="KW-0808">Transferase</keyword>
<dbReference type="GO" id="GO:0019205">
    <property type="term" value="F:nucleobase-containing compound kinase activity"/>
    <property type="evidence" value="ECO:0007669"/>
    <property type="project" value="InterPro"/>
</dbReference>
<comment type="similarity">
    <text evidence="4">Belongs to the adenylate kinase family.</text>
</comment>
<dbReference type="EMBL" id="AUWU02000005">
    <property type="protein sequence ID" value="KAH0572606.1"/>
    <property type="molecule type" value="Genomic_DNA"/>
</dbReference>
<dbReference type="VEuPathDB" id="GiardiaDB:SS50377_24717"/>
<evidence type="ECO:0000313" key="8">
    <source>
        <dbReference type="Proteomes" id="UP000018208"/>
    </source>
</evidence>
<gene>
    <name evidence="5" type="ORF">SS50377_15603</name>
    <name evidence="7" type="ORF">SS50377_24717</name>
</gene>
<organism evidence="5">
    <name type="scientific">Spironucleus salmonicida</name>
    <dbReference type="NCBI Taxonomy" id="348837"/>
    <lineage>
        <taxon>Eukaryota</taxon>
        <taxon>Metamonada</taxon>
        <taxon>Diplomonadida</taxon>
        <taxon>Hexamitidae</taxon>
        <taxon>Hexamitinae</taxon>
        <taxon>Spironucleus</taxon>
    </lineage>
</organism>
<keyword evidence="2" id="KW-0547">Nucleotide-binding</keyword>
<evidence type="ECO:0000256" key="2">
    <source>
        <dbReference type="ARBA" id="ARBA00022741"/>
    </source>
</evidence>
<evidence type="ECO:0000256" key="1">
    <source>
        <dbReference type="ARBA" id="ARBA00022679"/>
    </source>
</evidence>
<dbReference type="AlphaFoldDB" id="K7R8N7"/>
<dbReference type="PRINTS" id="PR00094">
    <property type="entry name" value="ADENYLTKNASE"/>
</dbReference>
<dbReference type="GO" id="GO:0005524">
    <property type="term" value="F:ATP binding"/>
    <property type="evidence" value="ECO:0007669"/>
    <property type="project" value="InterPro"/>
</dbReference>
<sequence>MTVVHLIGYPGSGKGVVADALQQSAGFVPYSVGELMRNEIRLDTDLGKQLKFIDSGKIAPPHLAMEVLKKNVTNSDKITLDGFPRNILQAEAYLNQIGKPDLTILVNVSEKVAIQRLMNRAKNSSRKDDNEEVFQNRITAYKNETYPCVDYLRQKGCNVTEINGEISIEEMQQEAISKILNLINK</sequence>
<reference evidence="7" key="3">
    <citation type="submission" date="2020-12" db="EMBL/GenBank/DDBJ databases">
        <title>New Spironucleus salmonicida genome in near-complete chromosomes.</title>
        <authorList>
            <person name="Xu F."/>
            <person name="Kurt Z."/>
            <person name="Jimenez-Gonzalez A."/>
            <person name="Astvaldsson A."/>
            <person name="Andersson J.O."/>
            <person name="Svard S.G."/>
        </authorList>
    </citation>
    <scope>NUCLEOTIDE SEQUENCE</scope>
    <source>
        <strain evidence="7">ATCC 50377</strain>
    </source>
</reference>
<dbReference type="Proteomes" id="UP000018208">
    <property type="component" value="Unassembled WGS sequence"/>
</dbReference>
<reference evidence="6 7" key="2">
    <citation type="journal article" date="2014" name="PLoS Genet.">
        <title>The Genome of Spironucleus salmonicida Highlights a Fish Pathogen Adapted to Fluctuating Environments.</title>
        <authorList>
            <person name="Xu F."/>
            <person name="Jerlstrom-Hultqvist J."/>
            <person name="Einarsson E."/>
            <person name="Astvaldsson A."/>
            <person name="Svard S.G."/>
            <person name="Andersson J.O."/>
        </authorList>
    </citation>
    <scope>NUCLEOTIDE SEQUENCE</scope>
    <source>
        <strain evidence="7">ATCC 50377</strain>
    </source>
</reference>
<reference evidence="5" key="1">
    <citation type="journal article" date="2013" name="Nat. Commun.">
        <title>Hydrogenosomes in the diplomonad Spironucleus salmonicida.</title>
        <authorList>
            <person name="Jerlstrom-Hultqvist J."/>
            <person name="Einarsson E."/>
            <person name="Xu F."/>
            <person name="Hjort K."/>
            <person name="Ek B."/>
            <person name="Steinhauf D."/>
            <person name="Hultenby K."/>
            <person name="Bergquist J."/>
            <person name="Andersson J.O."/>
            <person name="Svard S.G."/>
        </authorList>
    </citation>
    <scope>NUCLEOTIDE SEQUENCE</scope>
    <source>
        <strain evidence="5">ATCC 50377</strain>
    </source>
</reference>
<evidence type="ECO:0000256" key="3">
    <source>
        <dbReference type="ARBA" id="ARBA00022777"/>
    </source>
</evidence>
<dbReference type="Gene3D" id="3.40.50.300">
    <property type="entry name" value="P-loop containing nucleotide triphosphate hydrolases"/>
    <property type="match status" value="1"/>
</dbReference>
<protein>
    <submittedName>
        <fullName evidence="5">Adenylate kinase 3</fullName>
    </submittedName>
</protein>
<accession>K7R8N7</accession>
<dbReference type="SUPFAM" id="SSF52540">
    <property type="entry name" value="P-loop containing nucleoside triphosphate hydrolases"/>
    <property type="match status" value="1"/>
</dbReference>
<proteinExistence type="inferred from homology"/>
<keyword evidence="8" id="KW-1185">Reference proteome</keyword>
<dbReference type="CDD" id="cd01428">
    <property type="entry name" value="ADK"/>
    <property type="match status" value="1"/>
</dbReference>
<dbReference type="InterPro" id="IPR027417">
    <property type="entry name" value="P-loop_NTPase"/>
</dbReference>
<evidence type="ECO:0000256" key="4">
    <source>
        <dbReference type="RuleBase" id="RU003330"/>
    </source>
</evidence>
<dbReference type="OrthoDB" id="442176at2759"/>
<name>K7R8N7_9EUKA</name>